<dbReference type="AlphaFoldDB" id="A1RSQ0"/>
<accession>A1RSQ0</accession>
<keyword evidence="2" id="KW-1185">Reference proteome</keyword>
<dbReference type="GeneID" id="4617981"/>
<protein>
    <submittedName>
        <fullName evidence="1">Uncharacterized protein</fullName>
    </submittedName>
</protein>
<dbReference type="STRING" id="384616.Pisl_0806"/>
<evidence type="ECO:0000313" key="2">
    <source>
        <dbReference type="Proteomes" id="UP000002595"/>
    </source>
</evidence>
<dbReference type="EMBL" id="CP000504">
    <property type="protein sequence ID" value="ABL87982.1"/>
    <property type="molecule type" value="Genomic_DNA"/>
</dbReference>
<evidence type="ECO:0000313" key="1">
    <source>
        <dbReference type="EMBL" id="ABL87982.1"/>
    </source>
</evidence>
<dbReference type="OrthoDB" id="26816at2157"/>
<sequence>MIFLYSERILDVDLVQVVPTCEAYDHRVIPLVSEDLRCLYTAIRKASQGVVLKTRSRLWLSLAREIRLDLPIYIWGLSIRRRNIIPIYHAVEYRGRGIYYARNKSELEVLVGKAIDGVLLDVRGFDPLLVEQVVKGGMECECERCDIVERLLCNAYKEIEIL</sequence>
<name>A1RSQ0_PYRIL</name>
<dbReference type="RefSeq" id="WP_011762558.1">
    <property type="nucleotide sequence ID" value="NC_008701.1"/>
</dbReference>
<reference evidence="1" key="1">
    <citation type="submission" date="2006-12" db="EMBL/GenBank/DDBJ databases">
        <title>Complete sequence of Pyrobaculum islandicum DSM 4184.</title>
        <authorList>
            <person name="Copeland A."/>
            <person name="Lucas S."/>
            <person name="Lapidus A."/>
            <person name="Barry K."/>
            <person name="Detter J.C."/>
            <person name="Glavina del Rio T."/>
            <person name="Dalin E."/>
            <person name="Tice H."/>
            <person name="Pitluck S."/>
            <person name="Meincke L."/>
            <person name="Brettin T."/>
            <person name="Bruce D."/>
            <person name="Han C."/>
            <person name="Tapia R."/>
            <person name="Gilna P."/>
            <person name="Schmutz J."/>
            <person name="Larimer F."/>
            <person name="Land M."/>
            <person name="Hauser L."/>
            <person name="Kyrpides N."/>
            <person name="Mikhailova N."/>
            <person name="Cozen A.E."/>
            <person name="Fitz-Gibbon S.T."/>
            <person name="House C.H."/>
            <person name="Saltikov C."/>
            <person name="Lowe T."/>
            <person name="Richardson P."/>
        </authorList>
    </citation>
    <scope>NUCLEOTIDE SEQUENCE [LARGE SCALE GENOMIC DNA]</scope>
    <source>
        <strain evidence="1">DSM 4184</strain>
    </source>
</reference>
<dbReference type="Proteomes" id="UP000002595">
    <property type="component" value="Chromosome"/>
</dbReference>
<gene>
    <name evidence="1" type="ordered locus">Pisl_0806</name>
</gene>
<organism evidence="1 2">
    <name type="scientific">Pyrobaculum islandicum (strain DSM 4184 / JCM 9189 / GEO3)</name>
    <dbReference type="NCBI Taxonomy" id="384616"/>
    <lineage>
        <taxon>Archaea</taxon>
        <taxon>Thermoproteota</taxon>
        <taxon>Thermoprotei</taxon>
        <taxon>Thermoproteales</taxon>
        <taxon>Thermoproteaceae</taxon>
        <taxon>Pyrobaculum</taxon>
    </lineage>
</organism>
<proteinExistence type="predicted"/>
<dbReference type="KEGG" id="pis:Pisl_0806"/>
<dbReference type="HOGENOM" id="CLU_1640033_0_0_2"/>
<dbReference type="eggNOG" id="arCOG05563">
    <property type="taxonomic scope" value="Archaea"/>
</dbReference>